<keyword evidence="6" id="KW-1185">Reference proteome</keyword>
<dbReference type="InterPro" id="IPR029479">
    <property type="entry name" value="Nitroreductase"/>
</dbReference>
<comment type="caution">
    <text evidence="5">The sequence shown here is derived from an EMBL/GenBank/DDBJ whole genome shotgun (WGS) entry which is preliminary data.</text>
</comment>
<keyword evidence="3" id="KW-0560">Oxidoreductase</keyword>
<dbReference type="PANTHER" id="PTHR43035:SF1">
    <property type="entry name" value="FATTY ACID REPRESSION MUTANT PROTEIN 2-RELATED"/>
    <property type="match status" value="1"/>
</dbReference>
<evidence type="ECO:0000313" key="5">
    <source>
        <dbReference type="EMBL" id="RKQ18886.1"/>
    </source>
</evidence>
<name>A0A494Z8E6_9BACL</name>
<evidence type="ECO:0000256" key="2">
    <source>
        <dbReference type="ARBA" id="ARBA00022490"/>
    </source>
</evidence>
<dbReference type="AlphaFoldDB" id="A0A494Z8E6"/>
<reference evidence="5 6" key="1">
    <citation type="journal article" date="2016" name="Antonie Van Leeuwenhoek">
        <title>Lysinibacillus endophyticus sp. nov., an indole-3-acetic acid producing endophytic bacterium isolated from corn root (Zea mays cv. Xinken-5).</title>
        <authorList>
            <person name="Yu J."/>
            <person name="Guan X."/>
            <person name="Liu C."/>
            <person name="Xiang W."/>
            <person name="Yu Z."/>
            <person name="Liu X."/>
            <person name="Wang G."/>
        </authorList>
    </citation>
    <scope>NUCLEOTIDE SEQUENCE [LARGE SCALE GENOMIC DNA]</scope>
    <source>
        <strain evidence="5 6">DSM 100506</strain>
    </source>
</reference>
<accession>A0A494Z8E6</accession>
<dbReference type="GO" id="GO:0005737">
    <property type="term" value="C:cytoplasm"/>
    <property type="evidence" value="ECO:0007669"/>
    <property type="project" value="UniProtKB-SubCell"/>
</dbReference>
<organism evidence="5 6">
    <name type="scientific">Ureibacillus endophyticus</name>
    <dbReference type="NCBI Taxonomy" id="1978490"/>
    <lineage>
        <taxon>Bacteria</taxon>
        <taxon>Bacillati</taxon>
        <taxon>Bacillota</taxon>
        <taxon>Bacilli</taxon>
        <taxon>Bacillales</taxon>
        <taxon>Caryophanaceae</taxon>
        <taxon>Ureibacillus</taxon>
    </lineage>
</organism>
<comment type="subcellular location">
    <subcellularLocation>
        <location evidence="1">Cytoplasm</location>
    </subcellularLocation>
</comment>
<dbReference type="Pfam" id="PF00881">
    <property type="entry name" value="Nitroreductase"/>
    <property type="match status" value="1"/>
</dbReference>
<evidence type="ECO:0000256" key="1">
    <source>
        <dbReference type="ARBA" id="ARBA00004496"/>
    </source>
</evidence>
<dbReference type="RefSeq" id="WP_121213595.1">
    <property type="nucleotide sequence ID" value="NZ_JAMYWW010000001.1"/>
</dbReference>
<keyword evidence="2" id="KW-0963">Cytoplasm</keyword>
<dbReference type="CDD" id="cd02140">
    <property type="entry name" value="Frm2-like"/>
    <property type="match status" value="1"/>
</dbReference>
<dbReference type="GO" id="GO:0034599">
    <property type="term" value="P:cellular response to oxidative stress"/>
    <property type="evidence" value="ECO:0007669"/>
    <property type="project" value="InterPro"/>
</dbReference>
<dbReference type="PANTHER" id="PTHR43035">
    <property type="entry name" value="FATTY ACID REPRESSION MUTANT PROTEIN 2-RELATED"/>
    <property type="match status" value="1"/>
</dbReference>
<dbReference type="SUPFAM" id="SSF55469">
    <property type="entry name" value="FMN-dependent nitroreductase-like"/>
    <property type="match status" value="1"/>
</dbReference>
<evidence type="ECO:0000256" key="3">
    <source>
        <dbReference type="ARBA" id="ARBA00023002"/>
    </source>
</evidence>
<evidence type="ECO:0000313" key="6">
    <source>
        <dbReference type="Proteomes" id="UP000272238"/>
    </source>
</evidence>
<dbReference type="Gene3D" id="3.40.109.10">
    <property type="entry name" value="NADH Oxidase"/>
    <property type="match status" value="1"/>
</dbReference>
<dbReference type="GO" id="GO:0016491">
    <property type="term" value="F:oxidoreductase activity"/>
    <property type="evidence" value="ECO:0007669"/>
    <property type="project" value="UniProtKB-KW"/>
</dbReference>
<protein>
    <submittedName>
        <fullName evidence="5">Nitroreductase family protein</fullName>
    </submittedName>
</protein>
<dbReference type="EMBL" id="RBZN01000007">
    <property type="protein sequence ID" value="RKQ18886.1"/>
    <property type="molecule type" value="Genomic_DNA"/>
</dbReference>
<dbReference type="OrthoDB" id="9810617at2"/>
<proteinExistence type="predicted"/>
<evidence type="ECO:0000259" key="4">
    <source>
        <dbReference type="Pfam" id="PF00881"/>
    </source>
</evidence>
<dbReference type="FunFam" id="3.40.109.10:FF:000001">
    <property type="entry name" value="Nitroreductase family"/>
    <property type="match status" value="1"/>
</dbReference>
<sequence length="205" mass="23753">MVLLQDKISNFYSAVKERRTYLSISNDPILPNEELEELINLSVLHAPSAFNSQGDRVVLLLGEHHTKLWDITIDTLGKKLPADRFAITKERLNGFKNGYGTVLFFEDTDVLKDTQEKFPTYKDRVPSWFQQNSAILQYIIWTGLEQAGYGVSIQHYNPLIDEEVRKQWNISTNWNLIAQMPFGKPIAPPKKKEYQSLDHRVKVFK</sequence>
<dbReference type="InterPro" id="IPR033877">
    <property type="entry name" value="Frm2/Hbn1"/>
</dbReference>
<gene>
    <name evidence="5" type="ORF">D8M03_04660</name>
</gene>
<feature type="domain" description="Nitroreductase" evidence="4">
    <location>
        <begin position="15"/>
        <end position="184"/>
    </location>
</feature>
<dbReference type="Proteomes" id="UP000272238">
    <property type="component" value="Unassembled WGS sequence"/>
</dbReference>
<dbReference type="InterPro" id="IPR000415">
    <property type="entry name" value="Nitroreductase-like"/>
</dbReference>